<reference evidence="2" key="1">
    <citation type="journal article" date="2020" name="Nature">
        <title>Giant virus diversity and host interactions through global metagenomics.</title>
        <authorList>
            <person name="Schulz F."/>
            <person name="Roux S."/>
            <person name="Paez-Espino D."/>
            <person name="Jungbluth S."/>
            <person name="Walsh D.A."/>
            <person name="Denef V.J."/>
            <person name="McMahon K.D."/>
            <person name="Konstantinidis K.T."/>
            <person name="Eloe-Fadrosh E.A."/>
            <person name="Kyrpides N.C."/>
            <person name="Woyke T."/>
        </authorList>
    </citation>
    <scope>NUCLEOTIDE SEQUENCE</scope>
    <source>
        <strain evidence="2">GVMAG-M-3300020728-1</strain>
    </source>
</reference>
<dbReference type="EMBL" id="MN739408">
    <property type="protein sequence ID" value="QHT03285.1"/>
    <property type="molecule type" value="Genomic_DNA"/>
</dbReference>
<accession>A0A6C0CI92</accession>
<protein>
    <submittedName>
        <fullName evidence="2">Uncharacterized protein</fullName>
    </submittedName>
</protein>
<keyword evidence="1" id="KW-1133">Transmembrane helix</keyword>
<evidence type="ECO:0000313" key="2">
    <source>
        <dbReference type="EMBL" id="QHT03285.1"/>
    </source>
</evidence>
<organism evidence="2">
    <name type="scientific">viral metagenome</name>
    <dbReference type="NCBI Taxonomy" id="1070528"/>
    <lineage>
        <taxon>unclassified sequences</taxon>
        <taxon>metagenomes</taxon>
        <taxon>organismal metagenomes</taxon>
    </lineage>
</organism>
<keyword evidence="1" id="KW-0472">Membrane</keyword>
<dbReference type="AlphaFoldDB" id="A0A6C0CI92"/>
<evidence type="ECO:0000256" key="1">
    <source>
        <dbReference type="SAM" id="Phobius"/>
    </source>
</evidence>
<feature type="transmembrane region" description="Helical" evidence="1">
    <location>
        <begin position="42"/>
        <end position="65"/>
    </location>
</feature>
<keyword evidence="1" id="KW-0812">Transmembrane</keyword>
<name>A0A6C0CI92_9ZZZZ</name>
<proteinExistence type="predicted"/>
<sequence>MLGDCKSCLLLIWMMLAGLMASAIYTHDQMYGSKTFTLNDPGLIVLGSAFAMSSMLVFAAGIIFLST</sequence>